<sequence>MSRKKNIAFPDEKMYPDFMPIFVVHEHYARHHHFDFRLEMEGVLKSWAVPKGPSMNPSDKRLAIMVEDHSLEYGSFEGTIPEGQYGAGTVVIWDSGTYKLISGTIDSGRIEVELNGKKLNGIFMLVKMKGKDKEWLLMKKRDKK</sequence>
<proteinExistence type="predicted"/>
<dbReference type="InterPro" id="IPR014144">
    <property type="entry name" value="LigD_PE_domain"/>
</dbReference>
<name>A0A7G1H207_9BACT</name>
<gene>
    <name evidence="2" type="primary">ligD</name>
    <name evidence="2" type="ORF">JZK55_17570</name>
</gene>
<dbReference type="PANTHER" id="PTHR39465">
    <property type="entry name" value="DNA LIGASE D, 3'-PHOSPHOESTERASE DOMAIN"/>
    <property type="match status" value="1"/>
</dbReference>
<evidence type="ECO:0000313" key="3">
    <source>
        <dbReference type="Proteomes" id="UP000516360"/>
    </source>
</evidence>
<dbReference type="Proteomes" id="UP000516360">
    <property type="component" value="Chromosome"/>
</dbReference>
<dbReference type="KEGG" id="dtp:JZK55_17570"/>
<protein>
    <submittedName>
        <fullName evidence="2">3'-phosphoesterase</fullName>
    </submittedName>
</protein>
<dbReference type="AlphaFoldDB" id="A0A7G1H207"/>
<accession>A0A7G1H207</accession>
<dbReference type="NCBIfam" id="TIGR02777">
    <property type="entry name" value="LigD_PE_dom"/>
    <property type="match status" value="1"/>
</dbReference>
<evidence type="ECO:0000313" key="2">
    <source>
        <dbReference type="EMBL" id="BCB96835.1"/>
    </source>
</evidence>
<organism evidence="2 3">
    <name type="scientific">Dissulfurispira thermophila</name>
    <dbReference type="NCBI Taxonomy" id="2715679"/>
    <lineage>
        <taxon>Bacteria</taxon>
        <taxon>Pseudomonadati</taxon>
        <taxon>Nitrospirota</taxon>
        <taxon>Thermodesulfovibrionia</taxon>
        <taxon>Thermodesulfovibrionales</taxon>
        <taxon>Dissulfurispiraceae</taxon>
        <taxon>Dissulfurispira</taxon>
    </lineage>
</organism>
<dbReference type="PANTHER" id="PTHR39465:SF1">
    <property type="entry name" value="DNA LIGASE D 3'-PHOSPHOESTERASE DOMAIN-CONTAINING PROTEIN"/>
    <property type="match status" value="1"/>
</dbReference>
<dbReference type="Pfam" id="PF13298">
    <property type="entry name" value="LigD_N"/>
    <property type="match status" value="1"/>
</dbReference>
<feature type="domain" description="DNA ligase D 3'-phosphoesterase" evidence="1">
    <location>
        <begin position="25"/>
        <end position="127"/>
    </location>
</feature>
<dbReference type="EMBL" id="AP022873">
    <property type="protein sequence ID" value="BCB96835.1"/>
    <property type="molecule type" value="Genomic_DNA"/>
</dbReference>
<dbReference type="RefSeq" id="WP_242455777.1">
    <property type="nucleotide sequence ID" value="NZ_AP022873.1"/>
</dbReference>
<evidence type="ECO:0000259" key="1">
    <source>
        <dbReference type="Pfam" id="PF13298"/>
    </source>
</evidence>
<reference evidence="2 3" key="1">
    <citation type="submission" date="2020-03" db="EMBL/GenBank/DDBJ databases">
        <title>Complete genome sequences of two sulfur-disproportionating bacterial strains T55J and Mzg5.</title>
        <authorList>
            <person name="Umezawa K."/>
            <person name="Kojima H."/>
            <person name="Kato Y."/>
            <person name="Fukui M."/>
        </authorList>
    </citation>
    <scope>NUCLEOTIDE SEQUENCE [LARGE SCALE GENOMIC DNA]</scope>
    <source>
        <strain evidence="2 3">T55J</strain>
    </source>
</reference>
<keyword evidence="3" id="KW-1185">Reference proteome</keyword>